<comment type="similarity">
    <text evidence="1 10">Belongs to the GHMP kinase family. IspE subfamily.</text>
</comment>
<dbReference type="InterPro" id="IPR004424">
    <property type="entry name" value="IspE"/>
</dbReference>
<evidence type="ECO:0000256" key="8">
    <source>
        <dbReference type="ARBA" id="ARBA00023229"/>
    </source>
</evidence>
<dbReference type="EMBL" id="FNNZ01000001">
    <property type="protein sequence ID" value="SDW07881.1"/>
    <property type="molecule type" value="Genomic_DNA"/>
</dbReference>
<feature type="domain" description="GHMP kinase N-terminal" evidence="11">
    <location>
        <begin position="81"/>
        <end position="157"/>
    </location>
</feature>
<evidence type="ECO:0000256" key="9">
    <source>
        <dbReference type="ARBA" id="ARBA00032554"/>
    </source>
</evidence>
<evidence type="ECO:0000256" key="5">
    <source>
        <dbReference type="ARBA" id="ARBA00022741"/>
    </source>
</evidence>
<feature type="domain" description="GHMP kinase C-terminal" evidence="12">
    <location>
        <begin position="222"/>
        <end position="263"/>
    </location>
</feature>
<sequence>MSQRPMREPLMIEPVPASFWPAPAKLNLMLRIVGRRPDGYHELQTVFQFIDRCDRLRFEVREDGLIRRLVDVPGVAPEDDLTVRAALTLRDATGCRLGADIRCEKLLPMGGGLGGGSSDAATTLVALNRLWATGLDEDALAKLALPLGADVPVFVRGFAAWGEGVGERLTPVALPEPWYLVLSPPCSVSTRDVFMHPELTRDSVPAKLADFVAGDVSNDCLSVVRREYAPVAQALDWLSGWGGGRLTGTGACVFAVFDDRSQALCALEQCPPEMRAFVARGLNRSPLLAHMEMLP</sequence>
<dbReference type="GO" id="GO:0019288">
    <property type="term" value="P:isopentenyl diphosphate biosynthetic process, methylerythritol 4-phosphate pathway"/>
    <property type="evidence" value="ECO:0007669"/>
    <property type="project" value="UniProtKB-UniRule"/>
</dbReference>
<dbReference type="Gene3D" id="3.30.70.890">
    <property type="entry name" value="GHMP kinase, C-terminal domain"/>
    <property type="match status" value="1"/>
</dbReference>
<protein>
    <recommendedName>
        <fullName evidence="3 10">4-diphosphocytidyl-2-C-methyl-D-erythritol kinase</fullName>
        <shortName evidence="10">CMK</shortName>
        <ecNumber evidence="2 10">2.7.1.148</ecNumber>
    </recommendedName>
    <alternativeName>
        <fullName evidence="9 10">4-(cytidine-5'-diphospho)-2-C-methyl-D-erythritol kinase</fullName>
    </alternativeName>
</protein>
<dbReference type="STRING" id="1058.SAMN05421783_101324"/>
<dbReference type="UniPathway" id="UPA00056">
    <property type="reaction ID" value="UER00094"/>
</dbReference>
<evidence type="ECO:0000256" key="6">
    <source>
        <dbReference type="ARBA" id="ARBA00022777"/>
    </source>
</evidence>
<organism evidence="13 14">
    <name type="scientific">Thiocapsa roseopersicina</name>
    <dbReference type="NCBI Taxonomy" id="1058"/>
    <lineage>
        <taxon>Bacteria</taxon>
        <taxon>Pseudomonadati</taxon>
        <taxon>Pseudomonadota</taxon>
        <taxon>Gammaproteobacteria</taxon>
        <taxon>Chromatiales</taxon>
        <taxon>Chromatiaceae</taxon>
        <taxon>Thiocapsa</taxon>
    </lineage>
</organism>
<evidence type="ECO:0000259" key="11">
    <source>
        <dbReference type="Pfam" id="PF00288"/>
    </source>
</evidence>
<evidence type="ECO:0000256" key="7">
    <source>
        <dbReference type="ARBA" id="ARBA00022840"/>
    </source>
</evidence>
<comment type="pathway">
    <text evidence="10">Isoprenoid biosynthesis; isopentenyl diphosphate biosynthesis via DXP pathway; isopentenyl diphosphate from 1-deoxy-D-xylulose 5-phosphate: step 3/6.</text>
</comment>
<dbReference type="Pfam" id="PF08544">
    <property type="entry name" value="GHMP_kinases_C"/>
    <property type="match status" value="1"/>
</dbReference>
<feature type="active site" evidence="10">
    <location>
        <position position="25"/>
    </location>
</feature>
<accession>A0A1H2QL61</accession>
<comment type="function">
    <text evidence="10">Catalyzes the phosphorylation of the position 2 hydroxy group of 4-diphosphocytidyl-2C-methyl-D-erythritol.</text>
</comment>
<gene>
    <name evidence="10" type="primary">ispE</name>
    <name evidence="13" type="ORF">SAMN05421783_101324</name>
</gene>
<dbReference type="SUPFAM" id="SSF54211">
    <property type="entry name" value="Ribosomal protein S5 domain 2-like"/>
    <property type="match status" value="1"/>
</dbReference>
<evidence type="ECO:0000313" key="14">
    <source>
        <dbReference type="Proteomes" id="UP000198816"/>
    </source>
</evidence>
<keyword evidence="14" id="KW-1185">Reference proteome</keyword>
<proteinExistence type="inferred from homology"/>
<evidence type="ECO:0000256" key="10">
    <source>
        <dbReference type="HAMAP-Rule" id="MF_00061"/>
    </source>
</evidence>
<reference evidence="14" key="1">
    <citation type="submission" date="2016-10" db="EMBL/GenBank/DDBJ databases">
        <authorList>
            <person name="Varghese N."/>
            <person name="Submissions S."/>
        </authorList>
    </citation>
    <scope>NUCLEOTIDE SEQUENCE [LARGE SCALE GENOMIC DNA]</scope>
    <source>
        <strain evidence="14">DSM 217</strain>
    </source>
</reference>
<dbReference type="AlphaFoldDB" id="A0A1H2QL61"/>
<keyword evidence="5 10" id="KW-0547">Nucleotide-binding</keyword>
<keyword evidence="7 10" id="KW-0067">ATP-binding</keyword>
<name>A0A1H2QL61_THIRO</name>
<dbReference type="PIRSF" id="PIRSF010376">
    <property type="entry name" value="IspE"/>
    <property type="match status" value="1"/>
</dbReference>
<comment type="catalytic activity">
    <reaction evidence="10">
        <text>4-CDP-2-C-methyl-D-erythritol + ATP = 4-CDP-2-C-methyl-D-erythritol 2-phosphate + ADP + H(+)</text>
        <dbReference type="Rhea" id="RHEA:18437"/>
        <dbReference type="ChEBI" id="CHEBI:15378"/>
        <dbReference type="ChEBI" id="CHEBI:30616"/>
        <dbReference type="ChEBI" id="CHEBI:57823"/>
        <dbReference type="ChEBI" id="CHEBI:57919"/>
        <dbReference type="ChEBI" id="CHEBI:456216"/>
        <dbReference type="EC" id="2.7.1.148"/>
    </reaction>
</comment>
<keyword evidence="8 10" id="KW-0414">Isoprene biosynthesis</keyword>
<evidence type="ECO:0000256" key="1">
    <source>
        <dbReference type="ARBA" id="ARBA00009684"/>
    </source>
</evidence>
<evidence type="ECO:0000256" key="4">
    <source>
        <dbReference type="ARBA" id="ARBA00022679"/>
    </source>
</evidence>
<evidence type="ECO:0000259" key="12">
    <source>
        <dbReference type="Pfam" id="PF08544"/>
    </source>
</evidence>
<dbReference type="InterPro" id="IPR013750">
    <property type="entry name" value="GHMP_kinase_C_dom"/>
</dbReference>
<dbReference type="GO" id="GO:0016114">
    <property type="term" value="P:terpenoid biosynthetic process"/>
    <property type="evidence" value="ECO:0007669"/>
    <property type="project" value="UniProtKB-UniRule"/>
</dbReference>
<evidence type="ECO:0000313" key="13">
    <source>
        <dbReference type="EMBL" id="SDW07881.1"/>
    </source>
</evidence>
<evidence type="ECO:0000256" key="3">
    <source>
        <dbReference type="ARBA" id="ARBA00017473"/>
    </source>
</evidence>
<feature type="binding site" evidence="10">
    <location>
        <begin position="108"/>
        <end position="118"/>
    </location>
    <ligand>
        <name>ATP</name>
        <dbReference type="ChEBI" id="CHEBI:30616"/>
    </ligand>
</feature>
<keyword evidence="6 10" id="KW-0418">Kinase</keyword>
<dbReference type="InterPro" id="IPR020568">
    <property type="entry name" value="Ribosomal_Su5_D2-typ_SF"/>
</dbReference>
<feature type="active site" evidence="10">
    <location>
        <position position="150"/>
    </location>
</feature>
<keyword evidence="4 10" id="KW-0808">Transferase</keyword>
<dbReference type="EC" id="2.7.1.148" evidence="2 10"/>
<dbReference type="InterPro" id="IPR014721">
    <property type="entry name" value="Ribsml_uS5_D2-typ_fold_subgr"/>
</dbReference>
<dbReference type="InterPro" id="IPR006204">
    <property type="entry name" value="GHMP_kinase_N_dom"/>
</dbReference>
<dbReference type="GO" id="GO:0050515">
    <property type="term" value="F:4-(cytidine 5'-diphospho)-2-C-methyl-D-erythritol kinase activity"/>
    <property type="evidence" value="ECO:0007669"/>
    <property type="project" value="UniProtKB-UniRule"/>
</dbReference>
<dbReference type="PANTHER" id="PTHR43527:SF2">
    <property type="entry name" value="4-DIPHOSPHOCYTIDYL-2-C-METHYL-D-ERYTHRITOL KINASE, CHLOROPLASTIC"/>
    <property type="match status" value="1"/>
</dbReference>
<dbReference type="SUPFAM" id="SSF55060">
    <property type="entry name" value="GHMP Kinase, C-terminal domain"/>
    <property type="match status" value="1"/>
</dbReference>
<dbReference type="GO" id="GO:0005524">
    <property type="term" value="F:ATP binding"/>
    <property type="evidence" value="ECO:0007669"/>
    <property type="project" value="UniProtKB-UniRule"/>
</dbReference>
<dbReference type="Proteomes" id="UP000198816">
    <property type="component" value="Unassembled WGS sequence"/>
</dbReference>
<dbReference type="Gene3D" id="3.30.230.10">
    <property type="match status" value="1"/>
</dbReference>
<dbReference type="InterPro" id="IPR036554">
    <property type="entry name" value="GHMP_kinase_C_sf"/>
</dbReference>
<evidence type="ECO:0000256" key="2">
    <source>
        <dbReference type="ARBA" id="ARBA00012052"/>
    </source>
</evidence>
<dbReference type="Pfam" id="PF00288">
    <property type="entry name" value="GHMP_kinases_N"/>
    <property type="match status" value="1"/>
</dbReference>
<dbReference type="NCBIfam" id="TIGR00154">
    <property type="entry name" value="ispE"/>
    <property type="match status" value="1"/>
</dbReference>
<dbReference type="PANTHER" id="PTHR43527">
    <property type="entry name" value="4-DIPHOSPHOCYTIDYL-2-C-METHYL-D-ERYTHRITOL KINASE, CHLOROPLASTIC"/>
    <property type="match status" value="1"/>
</dbReference>
<dbReference type="HAMAP" id="MF_00061">
    <property type="entry name" value="IspE"/>
    <property type="match status" value="1"/>
</dbReference>